<evidence type="ECO:0000313" key="5">
    <source>
        <dbReference type="Proteomes" id="UP001157161"/>
    </source>
</evidence>
<proteinExistence type="predicted"/>
<evidence type="ECO:0000256" key="2">
    <source>
        <dbReference type="SAM" id="Phobius"/>
    </source>
</evidence>
<feature type="region of interest" description="Disordered" evidence="1">
    <location>
        <begin position="1"/>
        <end position="76"/>
    </location>
</feature>
<protein>
    <recommendedName>
        <fullName evidence="3">Excalibur calcium-binding domain-containing protein</fullName>
    </recommendedName>
</protein>
<dbReference type="Pfam" id="PF10708">
    <property type="entry name" value="DUF2510"/>
    <property type="match status" value="1"/>
</dbReference>
<dbReference type="Proteomes" id="UP001157161">
    <property type="component" value="Unassembled WGS sequence"/>
</dbReference>
<comment type="caution">
    <text evidence="4">The sequence shown here is derived from an EMBL/GenBank/DDBJ whole genome shotgun (WGS) entry which is preliminary data.</text>
</comment>
<reference evidence="4" key="2">
    <citation type="submission" date="2023-02" db="EMBL/GenBank/DDBJ databases">
        <authorList>
            <person name="Sun Q."/>
            <person name="Mori K."/>
        </authorList>
    </citation>
    <scope>NUCLEOTIDE SEQUENCE</scope>
    <source>
        <strain evidence="4">NBRC 112290</strain>
    </source>
</reference>
<feature type="transmembrane region" description="Helical" evidence="2">
    <location>
        <begin position="79"/>
        <end position="98"/>
    </location>
</feature>
<dbReference type="SMART" id="SM00894">
    <property type="entry name" value="Excalibur"/>
    <property type="match status" value="1"/>
</dbReference>
<evidence type="ECO:0000256" key="1">
    <source>
        <dbReference type="SAM" id="MobiDB-lite"/>
    </source>
</evidence>
<dbReference type="InterPro" id="IPR008613">
    <property type="entry name" value="Excalibur_Ca-bd_domain"/>
</dbReference>
<keyword evidence="5" id="KW-1185">Reference proteome</keyword>
<feature type="compositionally biased region" description="Basic and acidic residues" evidence="1">
    <location>
        <begin position="269"/>
        <end position="280"/>
    </location>
</feature>
<dbReference type="Pfam" id="PF05901">
    <property type="entry name" value="Excalibur"/>
    <property type="match status" value="1"/>
</dbReference>
<evidence type="ECO:0000259" key="3">
    <source>
        <dbReference type="SMART" id="SM00894"/>
    </source>
</evidence>
<gene>
    <name evidence="4" type="ORF">GCM10025875_31690</name>
</gene>
<dbReference type="InterPro" id="IPR018929">
    <property type="entry name" value="DUF2510"/>
</dbReference>
<reference evidence="4" key="1">
    <citation type="journal article" date="2014" name="Int. J. Syst. Evol. Microbiol.">
        <title>Complete genome sequence of Corynebacterium casei LMG S-19264T (=DSM 44701T), isolated from a smear-ripened cheese.</title>
        <authorList>
            <consortium name="US DOE Joint Genome Institute (JGI-PGF)"/>
            <person name="Walter F."/>
            <person name="Albersmeier A."/>
            <person name="Kalinowski J."/>
            <person name="Ruckert C."/>
        </authorList>
    </citation>
    <scope>NUCLEOTIDE SEQUENCE</scope>
    <source>
        <strain evidence="4">NBRC 112290</strain>
    </source>
</reference>
<name>A0AA38CWK3_9MICO</name>
<keyword evidence="2" id="KW-0472">Membrane</keyword>
<keyword evidence="2" id="KW-0812">Transmembrane</keyword>
<feature type="domain" description="Excalibur calcium-binding" evidence="3">
    <location>
        <begin position="244"/>
        <end position="280"/>
    </location>
</feature>
<feature type="compositionally biased region" description="Low complexity" evidence="1">
    <location>
        <begin position="62"/>
        <end position="76"/>
    </location>
</feature>
<organism evidence="4 5">
    <name type="scientific">Litorihabitans aurantiacus</name>
    <dbReference type="NCBI Taxonomy" id="1930061"/>
    <lineage>
        <taxon>Bacteria</taxon>
        <taxon>Bacillati</taxon>
        <taxon>Actinomycetota</taxon>
        <taxon>Actinomycetes</taxon>
        <taxon>Micrococcales</taxon>
        <taxon>Beutenbergiaceae</taxon>
        <taxon>Litorihabitans</taxon>
    </lineage>
</organism>
<feature type="compositionally biased region" description="Low complexity" evidence="1">
    <location>
        <begin position="219"/>
        <end position="240"/>
    </location>
</feature>
<keyword evidence="2" id="KW-1133">Transmembrane helix</keyword>
<feature type="region of interest" description="Disordered" evidence="1">
    <location>
        <begin position="185"/>
        <end position="280"/>
    </location>
</feature>
<dbReference type="EMBL" id="BSUM01000001">
    <property type="protein sequence ID" value="GMA33177.1"/>
    <property type="molecule type" value="Genomic_DNA"/>
</dbReference>
<dbReference type="RefSeq" id="WP_284251850.1">
    <property type="nucleotide sequence ID" value="NZ_BSUM01000001.1"/>
</dbReference>
<accession>A0AA38CWK3</accession>
<dbReference type="AlphaFoldDB" id="A0AA38CWK3"/>
<sequence>MSQQNSAAPGWYPDGSGSHRYWDGAGWTSHTASPASVAAGLVGDPTSPLPSASAATEPDGGASVAPSSSSRSQKVRRQAITAGVGVLALLLGLVMGSAGGPSQSDLDQAEADLATVTSERDEQGALLLTATTDLESSQTRVTELEQEASDNAAAAQATTELELAQATRTEELDAREVDLATREAAVATRESDAEAREAAVGTRESEVGAREESVTTREAAVPTQRQAAAPAPAATQAPAQSNVSYRNCSEARAAGAAPVLRGEPGYGSHLDRDGDGVGCE</sequence>
<feature type="compositionally biased region" description="Basic and acidic residues" evidence="1">
    <location>
        <begin position="189"/>
        <end position="215"/>
    </location>
</feature>
<evidence type="ECO:0000313" key="4">
    <source>
        <dbReference type="EMBL" id="GMA33177.1"/>
    </source>
</evidence>